<evidence type="ECO:0000313" key="2">
    <source>
        <dbReference type="Proteomes" id="UP000027327"/>
    </source>
</evidence>
<dbReference type="Proteomes" id="UP000027327">
    <property type="component" value="Unassembled WGS sequence"/>
</dbReference>
<dbReference type="PATRIC" id="fig|1310697.3.peg.399"/>
<protein>
    <submittedName>
        <fullName evidence="1">Uncharacterized protein</fullName>
    </submittedName>
</protein>
<dbReference type="RefSeq" id="WP_147244260.1">
    <property type="nucleotide sequence ID" value="NZ_JMOD01000004.1"/>
</dbReference>
<sequence>MGEAGSGAVRLTYVRRGVLGYKNKNVARSFDFYIFCWSKEWQGRRLIETYNSLAHSVRLCSTVLSLLRA</sequence>
<dbReference type="AlphaFoldDB" id="A0A062IRI4"/>
<comment type="caution">
    <text evidence="1">The sequence shown here is derived from an EMBL/GenBank/DDBJ whole genome shotgun (WGS) entry which is preliminary data.</text>
</comment>
<name>A0A062IRI4_ACIBA</name>
<dbReference type="EMBL" id="JMOD01000004">
    <property type="protein sequence ID" value="KCY22385.1"/>
    <property type="molecule type" value="Genomic_DNA"/>
</dbReference>
<organism evidence="1 2">
    <name type="scientific">Acinetobacter baumannii 21072</name>
    <dbReference type="NCBI Taxonomy" id="1310697"/>
    <lineage>
        <taxon>Bacteria</taxon>
        <taxon>Pseudomonadati</taxon>
        <taxon>Pseudomonadota</taxon>
        <taxon>Gammaproteobacteria</taxon>
        <taxon>Moraxellales</taxon>
        <taxon>Moraxellaceae</taxon>
        <taxon>Acinetobacter</taxon>
        <taxon>Acinetobacter calcoaceticus/baumannii complex</taxon>
    </lineage>
</organism>
<proteinExistence type="predicted"/>
<reference evidence="1 2" key="1">
    <citation type="submission" date="2014-04" db="EMBL/GenBank/DDBJ databases">
        <title>Comparative genomics and transcriptomics to identify genetic mechanisms underlying the emergence of carbapenem resistant Acinetobacter baumannii (CRAb).</title>
        <authorList>
            <person name="Harris A.D."/>
            <person name="Johnson K.J."/>
            <person name="George J."/>
            <person name="Nadendla S."/>
            <person name="Daugherty S.C."/>
            <person name="Parankush S."/>
            <person name="Sadzewicz L."/>
            <person name="Tallon L."/>
            <person name="Sengamalay N."/>
            <person name="Hazen T.H."/>
            <person name="Rasko D.A."/>
        </authorList>
    </citation>
    <scope>NUCLEOTIDE SEQUENCE [LARGE SCALE GENOMIC DNA]</scope>
    <source>
        <strain evidence="1 2">21072</strain>
    </source>
</reference>
<gene>
    <name evidence="1" type="ORF">J596_0426</name>
</gene>
<evidence type="ECO:0000313" key="1">
    <source>
        <dbReference type="EMBL" id="KCY22385.1"/>
    </source>
</evidence>
<accession>A0A062IRI4</accession>